<accession>A0A4R8WU00</accession>
<dbReference type="InterPro" id="IPR010406">
    <property type="entry name" value="DUF1003"/>
</dbReference>
<gene>
    <name evidence="2" type="ORF">E3O19_06990</name>
</gene>
<comment type="caution">
    <text evidence="2">The sequence shown here is derived from an EMBL/GenBank/DDBJ whole genome shotgun (WGS) entry which is preliminary data.</text>
</comment>
<name>A0A4R8WU00_9MICO</name>
<keyword evidence="3" id="KW-1185">Reference proteome</keyword>
<evidence type="ECO:0000313" key="2">
    <source>
        <dbReference type="EMBL" id="TFC16660.1"/>
    </source>
</evidence>
<dbReference type="Proteomes" id="UP000298412">
    <property type="component" value="Unassembled WGS sequence"/>
</dbReference>
<dbReference type="EMBL" id="SOFP01000036">
    <property type="protein sequence ID" value="TFC16660.1"/>
    <property type="molecule type" value="Genomic_DNA"/>
</dbReference>
<dbReference type="Pfam" id="PF06210">
    <property type="entry name" value="DUF1003"/>
    <property type="match status" value="1"/>
</dbReference>
<keyword evidence="1" id="KW-0472">Membrane</keyword>
<evidence type="ECO:0000313" key="3">
    <source>
        <dbReference type="Proteomes" id="UP000298412"/>
    </source>
</evidence>
<organism evidence="2 3">
    <name type="scientific">Cryobacterium algoritolerans</name>
    <dbReference type="NCBI Taxonomy" id="1259184"/>
    <lineage>
        <taxon>Bacteria</taxon>
        <taxon>Bacillati</taxon>
        <taxon>Actinomycetota</taxon>
        <taxon>Actinomycetes</taxon>
        <taxon>Micrococcales</taxon>
        <taxon>Microbacteriaceae</taxon>
        <taxon>Cryobacterium</taxon>
    </lineage>
</organism>
<keyword evidence="1" id="KW-1133">Transmembrane helix</keyword>
<sequence length="99" mass="10763">MSRGWDPSPFILPNLFISMLAGLQGAILLIAAKRQDAIAAPLAQHDFDTVVAAKIDIESLLEINRHQLGMIEALHTVLQRLEHSAPQATTSDQSPGRGR</sequence>
<dbReference type="OrthoDB" id="9795736at2"/>
<proteinExistence type="predicted"/>
<reference evidence="2 3" key="1">
    <citation type="submission" date="2019-03" db="EMBL/GenBank/DDBJ databases">
        <title>Genomics of glacier-inhabiting Cryobacterium strains.</title>
        <authorList>
            <person name="Liu Q."/>
            <person name="Xin Y.-H."/>
        </authorList>
    </citation>
    <scope>NUCLEOTIDE SEQUENCE [LARGE SCALE GENOMIC DNA]</scope>
    <source>
        <strain evidence="2 3">MDT1-3</strain>
    </source>
</reference>
<dbReference type="AlphaFoldDB" id="A0A4R8WU00"/>
<keyword evidence="1" id="KW-0812">Transmembrane</keyword>
<protein>
    <submittedName>
        <fullName evidence="2">DUF1003 domain-containing protein</fullName>
    </submittedName>
</protein>
<dbReference type="RefSeq" id="WP_134566491.1">
    <property type="nucleotide sequence ID" value="NZ_SOFP01000036.1"/>
</dbReference>
<evidence type="ECO:0000256" key="1">
    <source>
        <dbReference type="SAM" id="Phobius"/>
    </source>
</evidence>
<feature type="transmembrane region" description="Helical" evidence="1">
    <location>
        <begin position="12"/>
        <end position="32"/>
    </location>
</feature>